<dbReference type="RefSeq" id="WP_394316259.1">
    <property type="nucleotide sequence ID" value="NZ_JBHMQV010000001.1"/>
</dbReference>
<sequence>MAGSRQLVRYVVDGAARHGLVESLANRHITGRSSACFGQGST</sequence>
<dbReference type="EMBL" id="JBHMQV010000001">
    <property type="protein sequence ID" value="MFC0842401.1"/>
    <property type="molecule type" value="Genomic_DNA"/>
</dbReference>
<dbReference type="Proteomes" id="UP001589887">
    <property type="component" value="Unassembled WGS sequence"/>
</dbReference>
<evidence type="ECO:0000313" key="1">
    <source>
        <dbReference type="EMBL" id="MFC0842401.1"/>
    </source>
</evidence>
<protein>
    <submittedName>
        <fullName evidence="1">Uncharacterized protein</fullName>
    </submittedName>
</protein>
<gene>
    <name evidence="1" type="ORF">ACFH04_01425</name>
</gene>
<comment type="caution">
    <text evidence="1">The sequence shown here is derived from an EMBL/GenBank/DDBJ whole genome shotgun (WGS) entry which is preliminary data.</text>
</comment>
<organism evidence="1 2">
    <name type="scientific">Streptomyces noboritoensis</name>
    <dbReference type="NCBI Taxonomy" id="67337"/>
    <lineage>
        <taxon>Bacteria</taxon>
        <taxon>Bacillati</taxon>
        <taxon>Actinomycetota</taxon>
        <taxon>Actinomycetes</taxon>
        <taxon>Kitasatosporales</taxon>
        <taxon>Streptomycetaceae</taxon>
        <taxon>Streptomyces</taxon>
    </lineage>
</organism>
<proteinExistence type="predicted"/>
<name>A0ABV6TAX6_9ACTN</name>
<accession>A0ABV6TAX6</accession>
<reference evidence="1 2" key="1">
    <citation type="submission" date="2024-09" db="EMBL/GenBank/DDBJ databases">
        <authorList>
            <person name="Sun Q."/>
            <person name="Mori K."/>
        </authorList>
    </citation>
    <scope>NUCLEOTIDE SEQUENCE [LARGE SCALE GENOMIC DNA]</scope>
    <source>
        <strain evidence="1 2">JCM 4557</strain>
    </source>
</reference>
<keyword evidence="2" id="KW-1185">Reference proteome</keyword>
<evidence type="ECO:0000313" key="2">
    <source>
        <dbReference type="Proteomes" id="UP001589887"/>
    </source>
</evidence>